<evidence type="ECO:0000313" key="2">
    <source>
        <dbReference type="Proteomes" id="UP000192445"/>
    </source>
</evidence>
<dbReference type="STRING" id="1935.B1H20_18220"/>
<dbReference type="EMBL" id="CP020570">
    <property type="protein sequence ID" value="ARF63104.1"/>
    <property type="molecule type" value="Genomic_DNA"/>
</dbReference>
<evidence type="ECO:0000313" key="1">
    <source>
        <dbReference type="EMBL" id="ARF63104.1"/>
    </source>
</evidence>
<dbReference type="Proteomes" id="UP000192445">
    <property type="component" value="Chromosome"/>
</dbReference>
<reference evidence="1 2" key="1">
    <citation type="submission" date="2017-03" db="EMBL/GenBank/DDBJ databases">
        <title>Complete Genome Sequence of a natural compounds producer, Streptomyces violaceus S21.</title>
        <authorList>
            <person name="Zhong C."/>
            <person name="Zhao Z."/>
            <person name="Fu J."/>
            <person name="Zong G."/>
            <person name="Qin R."/>
            <person name="Cao G."/>
        </authorList>
    </citation>
    <scope>NUCLEOTIDE SEQUENCE [LARGE SCALE GENOMIC DNA]</scope>
    <source>
        <strain evidence="1 2">S21</strain>
    </source>
</reference>
<dbReference type="KEGG" id="svu:B1H20_18220"/>
<proteinExistence type="predicted"/>
<dbReference type="AlphaFoldDB" id="A0A1V0UCZ1"/>
<accession>A0A1V0UCZ1</accession>
<name>A0A1V0UCZ1_STRVN</name>
<gene>
    <name evidence="1" type="ORF">B1H20_18220</name>
</gene>
<protein>
    <submittedName>
        <fullName evidence="1">Uncharacterized protein</fullName>
    </submittedName>
</protein>
<organism evidence="1 2">
    <name type="scientific">Streptomyces violaceoruber</name>
    <dbReference type="NCBI Taxonomy" id="1935"/>
    <lineage>
        <taxon>Bacteria</taxon>
        <taxon>Bacillati</taxon>
        <taxon>Actinomycetota</taxon>
        <taxon>Actinomycetes</taxon>
        <taxon>Kitasatosporales</taxon>
        <taxon>Streptomycetaceae</taxon>
        <taxon>Streptomyces</taxon>
        <taxon>Streptomyces violaceoruber group</taxon>
    </lineage>
</organism>
<dbReference type="OrthoDB" id="5288829at2"/>
<sequence length="385" mass="42607">MAVYVRRNRTDASPKRAAEPDSEFFERIAGPFWDQVRDVINEWWSHLPAQSRPGMRSRLLDRNSGTNVFSALWELYLHEMLIGSGCKVAIEHSVGTTGKNPDFLVSREGERFVVEAIWSAQRLADMGEQIPPPLIDAIDNVPSPNFFLSYSVHAMGAAAPSQKRLKNGLVQWLSSLDPDQVIADYERKVPLPRHTWQEAGWSLSFEAIPRSPGKRDDPAARAIGVYPSISWLDVGSDRVLDAVKKKGSRYGDLGMPFIVAVGHAAFFPENRDVETALYGASVEYVHTGTPVIGRLSNGYWNSTYDHAHGKVSGVLTVDNPAPWTWAKNTPVLWHSSDPASLPAPVLPSWATAQLADAQVERHMPTCPIQDVLGLPQLWPVGDAFP</sequence>